<dbReference type="AlphaFoldDB" id="E3FXX5"/>
<dbReference type="Proteomes" id="UP000001351">
    <property type="component" value="Chromosome"/>
</dbReference>
<reference evidence="2 3" key="1">
    <citation type="journal article" date="2011" name="Mol. Biol. Evol.">
        <title>Comparative genomic analysis of fruiting body formation in Myxococcales.</title>
        <authorList>
            <person name="Huntley S."/>
            <person name="Hamann N."/>
            <person name="Wegener-Feldbrugge S."/>
            <person name="Treuner-Lange A."/>
            <person name="Kube M."/>
            <person name="Reinhardt R."/>
            <person name="Klages S."/>
            <person name="Muller R."/>
            <person name="Ronning C.M."/>
            <person name="Nierman W.C."/>
            <person name="Sogaard-Andersen L."/>
        </authorList>
    </citation>
    <scope>NUCLEOTIDE SEQUENCE [LARGE SCALE GENOMIC DNA]</scope>
    <source>
        <strain evidence="2 3">DW4/3-1</strain>
    </source>
</reference>
<dbReference type="EMBL" id="CP002271">
    <property type="protein sequence ID" value="ADO76104.1"/>
    <property type="molecule type" value="Genomic_DNA"/>
</dbReference>
<dbReference type="InterPro" id="IPR010916">
    <property type="entry name" value="TonB_box_CS"/>
</dbReference>
<evidence type="ECO:0000313" key="2">
    <source>
        <dbReference type="EMBL" id="ADO76104.1"/>
    </source>
</evidence>
<keyword evidence="3" id="KW-1185">Reference proteome</keyword>
<dbReference type="HOGENOM" id="CLU_2636332_0_0_7"/>
<accession>E3FXX5</accession>
<sequence>MKALAKEMLGQKQIAPPPEPGSSAFTLPPGARTEAIRKAYGAIGRMFWGPRQTLDETVSVIGAWLSRTPLPGLSSAP</sequence>
<dbReference type="KEGG" id="sur:STAUR_8350"/>
<proteinExistence type="predicted"/>
<dbReference type="STRING" id="378806.STAUR_8350"/>
<evidence type="ECO:0000313" key="3">
    <source>
        <dbReference type="Proteomes" id="UP000001351"/>
    </source>
</evidence>
<dbReference type="PROSITE" id="PS00430">
    <property type="entry name" value="TONB_DEPENDENT_REC_1"/>
    <property type="match status" value="1"/>
</dbReference>
<gene>
    <name evidence="2" type="ordered locus">STAUR_8350</name>
</gene>
<evidence type="ECO:0000256" key="1">
    <source>
        <dbReference type="SAM" id="MobiDB-lite"/>
    </source>
</evidence>
<protein>
    <submittedName>
        <fullName evidence="2">Uncharacterized protein</fullName>
    </submittedName>
</protein>
<name>E3FXX5_STIAD</name>
<organism evidence="2 3">
    <name type="scientific">Stigmatella aurantiaca (strain DW4/3-1)</name>
    <dbReference type="NCBI Taxonomy" id="378806"/>
    <lineage>
        <taxon>Bacteria</taxon>
        <taxon>Pseudomonadati</taxon>
        <taxon>Myxococcota</taxon>
        <taxon>Myxococcia</taxon>
        <taxon>Myxococcales</taxon>
        <taxon>Cystobacterineae</taxon>
        <taxon>Archangiaceae</taxon>
        <taxon>Stigmatella</taxon>
    </lineage>
</organism>
<feature type="region of interest" description="Disordered" evidence="1">
    <location>
        <begin position="1"/>
        <end position="28"/>
    </location>
</feature>